<comment type="caution">
    <text evidence="1">The sequence shown here is derived from an EMBL/GenBank/DDBJ whole genome shotgun (WGS) entry which is preliminary data.</text>
</comment>
<name>A0A5C5FTG7_9BASI</name>
<dbReference type="Gene3D" id="3.80.10.10">
    <property type="entry name" value="Ribonuclease Inhibitor"/>
    <property type="match status" value="1"/>
</dbReference>
<gene>
    <name evidence="1" type="ORF">DMC30DRAFT_398667</name>
</gene>
<sequence length="392" mass="43246">MLPRSLPVELLKQILANDVLEQADLAACCLASRTFLAIARPLLYEAKALHLWRNKRATRKTWAWCSTIRATPEVAALVRKVRLIVPSAGLSWPRDEHVPTDAETPTLISEVLEKCTHLEHLLGLEGSLHWKLPEPRPFLATLRSLFYILFDDDAYSILCHTPNLQHLGLTLGHDWRVGVDPGAPAPTFSLSSLSLVGGFWNERSAEVFSVTLAKSHASLRSLQVPTSDVVKGLVDIAAFTSLETVSLSSAERDASAAHLLSKCGDFKTLQLRDVAGMTDEDDPALLPDLPLTAAALPASLKRIELPTSFGAYSGAVERLVDALPSHVRLDTLGVVPRRRHCEGRDGDEDQGDHDHEDKEWVELDKRCRELNITLVESRGTILPEDLLVADER</sequence>
<dbReference type="Proteomes" id="UP000311382">
    <property type="component" value="Unassembled WGS sequence"/>
</dbReference>
<reference evidence="1 2" key="1">
    <citation type="submission" date="2019-03" db="EMBL/GenBank/DDBJ databases">
        <title>Rhodosporidium diobovatum UCD-FST 08-225 genome sequencing, assembly, and annotation.</title>
        <authorList>
            <person name="Fakankun I.U."/>
            <person name="Fristensky B."/>
            <person name="Levin D.B."/>
        </authorList>
    </citation>
    <scope>NUCLEOTIDE SEQUENCE [LARGE SCALE GENOMIC DNA]</scope>
    <source>
        <strain evidence="1 2">UCD-FST 08-225</strain>
    </source>
</reference>
<evidence type="ECO:0000313" key="2">
    <source>
        <dbReference type="Proteomes" id="UP000311382"/>
    </source>
</evidence>
<dbReference type="EMBL" id="SOZI01000076">
    <property type="protein sequence ID" value="TNY20100.1"/>
    <property type="molecule type" value="Genomic_DNA"/>
</dbReference>
<accession>A0A5C5FTG7</accession>
<protein>
    <recommendedName>
        <fullName evidence="3">F-box domain-containing protein</fullName>
    </recommendedName>
</protein>
<keyword evidence="2" id="KW-1185">Reference proteome</keyword>
<evidence type="ECO:0000313" key="1">
    <source>
        <dbReference type="EMBL" id="TNY20100.1"/>
    </source>
</evidence>
<dbReference type="AlphaFoldDB" id="A0A5C5FTG7"/>
<dbReference type="InterPro" id="IPR032675">
    <property type="entry name" value="LRR_dom_sf"/>
</dbReference>
<organism evidence="1 2">
    <name type="scientific">Rhodotorula diobovata</name>
    <dbReference type="NCBI Taxonomy" id="5288"/>
    <lineage>
        <taxon>Eukaryota</taxon>
        <taxon>Fungi</taxon>
        <taxon>Dikarya</taxon>
        <taxon>Basidiomycota</taxon>
        <taxon>Pucciniomycotina</taxon>
        <taxon>Microbotryomycetes</taxon>
        <taxon>Sporidiobolales</taxon>
        <taxon>Sporidiobolaceae</taxon>
        <taxon>Rhodotorula</taxon>
    </lineage>
</organism>
<proteinExistence type="predicted"/>
<evidence type="ECO:0008006" key="3">
    <source>
        <dbReference type="Google" id="ProtNLM"/>
    </source>
</evidence>
<dbReference type="SUPFAM" id="SSF52047">
    <property type="entry name" value="RNI-like"/>
    <property type="match status" value="1"/>
</dbReference>